<dbReference type="EMBL" id="CAICTM010000260">
    <property type="protein sequence ID" value="CAB9506289.1"/>
    <property type="molecule type" value="Genomic_DNA"/>
</dbReference>
<keyword evidence="3" id="KW-1185">Reference proteome</keyword>
<feature type="compositionally biased region" description="Basic and acidic residues" evidence="1">
    <location>
        <begin position="185"/>
        <end position="195"/>
    </location>
</feature>
<sequence>MMFPPELRCSSFVIIVDNAHAPTKGLLQRIRNREMMELSASRWNATPAANTTTQSSPASLDEPTTPTNLGPKVPLRQISPPVQKRDSTQQPKLAAPATLPPSPSGSPSSESRKGIPNKPVRSKSPRMQQRDSSSSSFETDSKPAATLPMSPMLPGRHHRANHGHSTDTALSQERPRMPQRKRSLLKQEHKDEEAAIGRLLTADEEDDEEEDEEDTQNMDASIVLTALEQQDKGRHALTRRPSQLARQSSFEILPATLPTRQSSFELRHRGASPLSEKVVMEILHHRHHPRPLSPERSQSSASMPNLSRRDTPEDLAAQVEPKLHVSLPNLYLSTTTGLSDSQETGKPRRCAPRLKAASAGDLDSERHARLKTEATMAKPTGFDKEEVTTADHPTAQRIVPSSKVSAGSSVLLTKNQQLQGPPVTTPMPRKPMRQWSFNSQSSESSAGSCKARRFPIFRPGATRPSLPVRNSSFDFTVEHAKSAPPVGKLPGRQSSFPGLHSTFQKL</sequence>
<feature type="region of interest" description="Disordered" evidence="1">
    <location>
        <begin position="287"/>
        <end position="313"/>
    </location>
</feature>
<evidence type="ECO:0000313" key="2">
    <source>
        <dbReference type="EMBL" id="CAB9506289.1"/>
    </source>
</evidence>
<feature type="compositionally biased region" description="Polar residues" evidence="1">
    <location>
        <begin position="334"/>
        <end position="344"/>
    </location>
</feature>
<organism evidence="2 3">
    <name type="scientific">Seminavis robusta</name>
    <dbReference type="NCBI Taxonomy" id="568900"/>
    <lineage>
        <taxon>Eukaryota</taxon>
        <taxon>Sar</taxon>
        <taxon>Stramenopiles</taxon>
        <taxon>Ochrophyta</taxon>
        <taxon>Bacillariophyta</taxon>
        <taxon>Bacillariophyceae</taxon>
        <taxon>Bacillariophycidae</taxon>
        <taxon>Naviculales</taxon>
        <taxon>Naviculaceae</taxon>
        <taxon>Seminavis</taxon>
    </lineage>
</organism>
<feature type="compositionally biased region" description="Polar residues" evidence="1">
    <location>
        <begin position="492"/>
        <end position="506"/>
    </location>
</feature>
<feature type="region of interest" description="Disordered" evidence="1">
    <location>
        <begin position="42"/>
        <end position="218"/>
    </location>
</feature>
<feature type="region of interest" description="Disordered" evidence="1">
    <location>
        <begin position="481"/>
        <end position="506"/>
    </location>
</feature>
<feature type="compositionally biased region" description="Polar residues" evidence="1">
    <location>
        <begin position="295"/>
        <end position="305"/>
    </location>
</feature>
<feature type="compositionally biased region" description="Acidic residues" evidence="1">
    <location>
        <begin position="202"/>
        <end position="216"/>
    </location>
</feature>
<proteinExistence type="predicted"/>
<name>A0A9N8DPG7_9STRA</name>
<reference evidence="2" key="1">
    <citation type="submission" date="2020-06" db="EMBL/GenBank/DDBJ databases">
        <authorList>
            <consortium name="Plant Systems Biology data submission"/>
        </authorList>
    </citation>
    <scope>NUCLEOTIDE SEQUENCE</scope>
    <source>
        <strain evidence="2">D6</strain>
    </source>
</reference>
<evidence type="ECO:0000313" key="3">
    <source>
        <dbReference type="Proteomes" id="UP001153069"/>
    </source>
</evidence>
<dbReference type="AlphaFoldDB" id="A0A9N8DPG7"/>
<gene>
    <name evidence="2" type="ORF">SEMRO_261_G101870.1</name>
</gene>
<evidence type="ECO:0000256" key="1">
    <source>
        <dbReference type="SAM" id="MobiDB-lite"/>
    </source>
</evidence>
<feature type="compositionally biased region" description="Polar residues" evidence="1">
    <location>
        <begin position="42"/>
        <end position="68"/>
    </location>
</feature>
<feature type="region of interest" description="Disordered" evidence="1">
    <location>
        <begin position="334"/>
        <end position="367"/>
    </location>
</feature>
<accession>A0A9N8DPG7</accession>
<protein>
    <submittedName>
        <fullName evidence="2">Uncharacterized protein</fullName>
    </submittedName>
</protein>
<comment type="caution">
    <text evidence="2">The sequence shown here is derived from an EMBL/GenBank/DDBJ whole genome shotgun (WGS) entry which is preliminary data.</text>
</comment>
<dbReference type="Proteomes" id="UP001153069">
    <property type="component" value="Unassembled WGS sequence"/>
</dbReference>